<evidence type="ECO:0000256" key="1">
    <source>
        <dbReference type="ARBA" id="ARBA00004141"/>
    </source>
</evidence>
<dbReference type="Pfam" id="PF13515">
    <property type="entry name" value="FUSC_2"/>
    <property type="match status" value="1"/>
</dbReference>
<evidence type="ECO:0000256" key="2">
    <source>
        <dbReference type="ARBA" id="ARBA00022692"/>
    </source>
</evidence>
<evidence type="ECO:0000313" key="7">
    <source>
        <dbReference type="EMBL" id="MFB9209469.1"/>
    </source>
</evidence>
<dbReference type="InterPro" id="IPR049453">
    <property type="entry name" value="Memb_transporter_dom"/>
</dbReference>
<keyword evidence="2 5" id="KW-0812">Transmembrane</keyword>
<feature type="transmembrane region" description="Helical" evidence="5">
    <location>
        <begin position="21"/>
        <end position="54"/>
    </location>
</feature>
<evidence type="ECO:0000256" key="5">
    <source>
        <dbReference type="SAM" id="Phobius"/>
    </source>
</evidence>
<comment type="subcellular location">
    <subcellularLocation>
        <location evidence="1">Membrane</location>
        <topology evidence="1">Multi-pass membrane protein</topology>
    </subcellularLocation>
</comment>
<proteinExistence type="predicted"/>
<dbReference type="EMBL" id="JBHMEI010000104">
    <property type="protein sequence ID" value="MFB9209469.1"/>
    <property type="molecule type" value="Genomic_DNA"/>
</dbReference>
<feature type="transmembrane region" description="Helical" evidence="5">
    <location>
        <begin position="211"/>
        <end position="236"/>
    </location>
</feature>
<feature type="transmembrane region" description="Helical" evidence="5">
    <location>
        <begin position="89"/>
        <end position="106"/>
    </location>
</feature>
<feature type="domain" description="Integral membrane bound transporter" evidence="6">
    <location>
        <begin position="212"/>
        <end position="336"/>
    </location>
</feature>
<sequence>MRTKPAGRPWVHGVEVATRTAVTLGIVLVALACAGRLDLASYGMFGAFCAVYGFNEPYRVRARTVGVAGAGILVAIVAGILLSATSAPLAVTGVVTLLVLVGGVVVNTMMGLVPAPPFFDVIALLICAAIPTPPGEVGLRAGVAAAATVLAWLLSLSGWVVRRAWPGHAETSSRVFRPFFKDLSRVPVVDRTVLRDPLVWRAVAENVAGAALAYAIGVALGGAHPYWAVLTVVCVIAPARARPSAAHAIERVIGTAVGLGVVWLLEPLRLQPAPIIVIMVVCQFFTQLFVVNAYALALVFITVMVFMSMSFIMPITGPLLLERLAETAIGSGVGLLLMAPDWFRARLRRA</sequence>
<dbReference type="RefSeq" id="WP_189648258.1">
    <property type="nucleotide sequence ID" value="NZ_BMRC01000006.1"/>
</dbReference>
<keyword evidence="8" id="KW-1185">Reference proteome</keyword>
<evidence type="ECO:0000256" key="4">
    <source>
        <dbReference type="ARBA" id="ARBA00023136"/>
    </source>
</evidence>
<protein>
    <submittedName>
        <fullName evidence="7">FUSC family protein</fullName>
    </submittedName>
</protein>
<feature type="transmembrane region" description="Helical" evidence="5">
    <location>
        <begin position="142"/>
        <end position="161"/>
    </location>
</feature>
<evidence type="ECO:0000259" key="6">
    <source>
        <dbReference type="Pfam" id="PF13515"/>
    </source>
</evidence>
<feature type="transmembrane region" description="Helical" evidence="5">
    <location>
        <begin position="248"/>
        <end position="265"/>
    </location>
</feature>
<organism evidence="7 8">
    <name type="scientific">Nonomuraea spiralis</name>
    <dbReference type="NCBI Taxonomy" id="46182"/>
    <lineage>
        <taxon>Bacteria</taxon>
        <taxon>Bacillati</taxon>
        <taxon>Actinomycetota</taxon>
        <taxon>Actinomycetes</taxon>
        <taxon>Streptosporangiales</taxon>
        <taxon>Streptosporangiaceae</taxon>
        <taxon>Nonomuraea</taxon>
    </lineage>
</organism>
<accession>A0ABV5IY35</accession>
<keyword evidence="3 5" id="KW-1133">Transmembrane helix</keyword>
<reference evidence="7 8" key="1">
    <citation type="submission" date="2024-09" db="EMBL/GenBank/DDBJ databases">
        <authorList>
            <person name="Sun Q."/>
            <person name="Mori K."/>
        </authorList>
    </citation>
    <scope>NUCLEOTIDE SEQUENCE [LARGE SCALE GENOMIC DNA]</scope>
    <source>
        <strain evidence="7 8">CCM 3426</strain>
    </source>
</reference>
<feature type="transmembrane region" description="Helical" evidence="5">
    <location>
        <begin position="271"/>
        <end position="291"/>
    </location>
</feature>
<keyword evidence="4 5" id="KW-0472">Membrane</keyword>
<dbReference type="PROSITE" id="PS51257">
    <property type="entry name" value="PROKAR_LIPOPROTEIN"/>
    <property type="match status" value="1"/>
</dbReference>
<feature type="transmembrane region" description="Helical" evidence="5">
    <location>
        <begin position="298"/>
        <end position="321"/>
    </location>
</feature>
<feature type="transmembrane region" description="Helical" evidence="5">
    <location>
        <begin position="60"/>
        <end position="82"/>
    </location>
</feature>
<gene>
    <name evidence="7" type="ORF">ACFFV7_50370</name>
</gene>
<evidence type="ECO:0000313" key="8">
    <source>
        <dbReference type="Proteomes" id="UP001589647"/>
    </source>
</evidence>
<evidence type="ECO:0000256" key="3">
    <source>
        <dbReference type="ARBA" id="ARBA00022989"/>
    </source>
</evidence>
<name>A0ABV5IY35_9ACTN</name>
<comment type="caution">
    <text evidence="7">The sequence shown here is derived from an EMBL/GenBank/DDBJ whole genome shotgun (WGS) entry which is preliminary data.</text>
</comment>
<dbReference type="Proteomes" id="UP001589647">
    <property type="component" value="Unassembled WGS sequence"/>
</dbReference>